<reference evidence="4" key="2">
    <citation type="submission" date="2025-08" db="UniProtKB">
        <authorList>
            <consortium name="Ensembl"/>
        </authorList>
    </citation>
    <scope>IDENTIFICATION</scope>
</reference>
<dbReference type="InterPro" id="IPR011015">
    <property type="entry name" value="LEM/LEM-like_dom_sf"/>
</dbReference>
<keyword evidence="5" id="KW-1185">Reference proteome</keyword>
<sequence>MSLSEKSEEELSSLLTEYGIKHGPIVDSTRRLYERKLEKAMEEDAAKPSSDKTYYREEEDEVTYITYHSSVKHEEYSNMSSNNLKQRGPAEPEEEDVSDNNTQPPVERSHRAANHRAAPPTARTALAPKKSGSVLWSIIKGLMVLAVLALALYYLLYRTLENADGSPDL</sequence>
<dbReference type="AlphaFoldDB" id="A0A8C5DVK1"/>
<dbReference type="PANTHER" id="PTHR12019">
    <property type="entry name" value="LAMINA-ASSOCIATED POLYPEPTIDE THYMOPOIETIN"/>
    <property type="match status" value="1"/>
</dbReference>
<feature type="compositionally biased region" description="Basic and acidic residues" evidence="1">
    <location>
        <begin position="28"/>
        <end position="56"/>
    </location>
</feature>
<dbReference type="RefSeq" id="XP_028309873.1">
    <property type="nucleotide sequence ID" value="XM_028454072.1"/>
</dbReference>
<keyword evidence="2" id="KW-1133">Transmembrane helix</keyword>
<dbReference type="OrthoDB" id="10015574at2759"/>
<gene>
    <name evidence="4" type="primary">emd</name>
</gene>
<dbReference type="InterPro" id="IPR003887">
    <property type="entry name" value="LEM_dom"/>
</dbReference>
<dbReference type="Ensembl" id="ENSGWIT00000012977.1">
    <property type="protein sequence ID" value="ENSGWIP00000011605.1"/>
    <property type="gene ID" value="ENSGWIG00000006835.1"/>
</dbReference>
<feature type="transmembrane region" description="Helical" evidence="2">
    <location>
        <begin position="133"/>
        <end position="156"/>
    </location>
</feature>
<accession>A0A8C5DVK1</accession>
<keyword evidence="2" id="KW-0812">Transmembrane</keyword>
<dbReference type="Proteomes" id="UP000694680">
    <property type="component" value="Chromosome 7"/>
</dbReference>
<protein>
    <submittedName>
        <fullName evidence="4">Emerin homolog 1-like</fullName>
    </submittedName>
</protein>
<name>A0A8C5DVK1_GOUWI</name>
<dbReference type="Pfam" id="PF03020">
    <property type="entry name" value="LEM"/>
    <property type="match status" value="1"/>
</dbReference>
<dbReference type="PANTHER" id="PTHR12019:SF5">
    <property type="entry name" value="EMERIN (EMERY-DREIFUSS MUSCULAR DYSTROPHY)"/>
    <property type="match status" value="1"/>
</dbReference>
<feature type="domain" description="LEM" evidence="3">
    <location>
        <begin position="1"/>
        <end position="44"/>
    </location>
</feature>
<evidence type="ECO:0000256" key="1">
    <source>
        <dbReference type="SAM" id="MobiDB-lite"/>
    </source>
</evidence>
<dbReference type="SMART" id="SM00540">
    <property type="entry name" value="LEM"/>
    <property type="match status" value="1"/>
</dbReference>
<reference evidence="4" key="1">
    <citation type="submission" date="2020-06" db="EMBL/GenBank/DDBJ databases">
        <authorList>
            <consortium name="Wellcome Sanger Institute Data Sharing"/>
        </authorList>
    </citation>
    <scope>NUCLEOTIDE SEQUENCE [LARGE SCALE GENOMIC DNA]</scope>
</reference>
<keyword evidence="2" id="KW-0472">Membrane</keyword>
<dbReference type="GeneID" id="114467625"/>
<dbReference type="CTD" id="2010"/>
<proteinExistence type="predicted"/>
<evidence type="ECO:0000256" key="2">
    <source>
        <dbReference type="SAM" id="Phobius"/>
    </source>
</evidence>
<evidence type="ECO:0000313" key="5">
    <source>
        <dbReference type="Proteomes" id="UP000694680"/>
    </source>
</evidence>
<feature type="region of interest" description="Disordered" evidence="1">
    <location>
        <begin position="1"/>
        <end position="59"/>
    </location>
</feature>
<evidence type="ECO:0000259" key="3">
    <source>
        <dbReference type="PROSITE" id="PS50954"/>
    </source>
</evidence>
<dbReference type="FunFam" id="1.10.720.40:FF:000001">
    <property type="entry name" value="LEM domain containing 2, isoform CRA_a"/>
    <property type="match status" value="1"/>
</dbReference>
<feature type="region of interest" description="Disordered" evidence="1">
    <location>
        <begin position="74"/>
        <end position="126"/>
    </location>
</feature>
<reference evidence="4" key="3">
    <citation type="submission" date="2025-09" db="UniProtKB">
        <authorList>
            <consortium name="Ensembl"/>
        </authorList>
    </citation>
    <scope>IDENTIFICATION</scope>
</reference>
<dbReference type="Gene3D" id="1.10.720.40">
    <property type="match status" value="1"/>
</dbReference>
<dbReference type="PROSITE" id="PS50954">
    <property type="entry name" value="LEM"/>
    <property type="match status" value="1"/>
</dbReference>
<evidence type="ECO:0000313" key="4">
    <source>
        <dbReference type="Ensembl" id="ENSGWIP00000011605.1"/>
    </source>
</evidence>
<organism evidence="4 5">
    <name type="scientific">Gouania willdenowi</name>
    <name type="common">Blunt-snouted clingfish</name>
    <name type="synonym">Lepadogaster willdenowi</name>
    <dbReference type="NCBI Taxonomy" id="441366"/>
    <lineage>
        <taxon>Eukaryota</taxon>
        <taxon>Metazoa</taxon>
        <taxon>Chordata</taxon>
        <taxon>Craniata</taxon>
        <taxon>Vertebrata</taxon>
        <taxon>Euteleostomi</taxon>
        <taxon>Actinopterygii</taxon>
        <taxon>Neopterygii</taxon>
        <taxon>Teleostei</taxon>
        <taxon>Neoteleostei</taxon>
        <taxon>Acanthomorphata</taxon>
        <taxon>Ovalentaria</taxon>
        <taxon>Blenniimorphae</taxon>
        <taxon>Blenniiformes</taxon>
        <taxon>Gobiesocoidei</taxon>
        <taxon>Gobiesocidae</taxon>
        <taxon>Gobiesocinae</taxon>
        <taxon>Gouania</taxon>
    </lineage>
</organism>
<feature type="compositionally biased region" description="Low complexity" evidence="1">
    <location>
        <begin position="115"/>
        <end position="126"/>
    </location>
</feature>
<dbReference type="InterPro" id="IPR051656">
    <property type="entry name" value="LEM_domain"/>
</dbReference>
<dbReference type="SUPFAM" id="SSF63451">
    <property type="entry name" value="LEM domain"/>
    <property type="match status" value="1"/>
</dbReference>